<dbReference type="InterPro" id="IPR006029">
    <property type="entry name" value="Neurotrans-gated_channel_TM"/>
</dbReference>
<dbReference type="InterPro" id="IPR038050">
    <property type="entry name" value="Neuro_actylchol_rec"/>
</dbReference>
<keyword evidence="8" id="KW-1185">Reference proteome</keyword>
<sequence>MVFVPSLDAIYALSVLRCKIGIVVTVLALFVKPISSQTNKDLKNLIDNIFSSYTPKVRPMINQQHALTLDVSFYLSSITEVNEVKEKLVTTGYLELSWTDELLSWTPSDYNNTETIFVPQNEIWKPDLVLKNGFKKFEELGGSFYYLSITYIGAIIWLPFHVFESRCAMDITKFPFDTQSCEITFVTWSHSVEQIEIFKSSKGIDFYEYEENGVWHVLSTFSKIQKNKKESEITFTIKLQRKPLYYVMNIILPVVFLGYLNILVFVIPVDAGEKMSFSVTVFLSFAVFLTIISAILPTSSDSIPILAVYLIVQLIYGVLALVISSFQLRLRHRAETEEVTSNWVKVIQMQQKLRCKNSVINVNQNKEKDGSNTLQNNYVGPDVAYDWNHVASSIDFFAFWIFFITNSTITVIMFTMAVLL</sequence>
<feature type="transmembrane region" description="Helical" evidence="5">
    <location>
        <begin position="279"/>
        <end position="297"/>
    </location>
</feature>
<dbReference type="SUPFAM" id="SSF90112">
    <property type="entry name" value="Neurotransmitter-gated ion-channel transmembrane pore"/>
    <property type="match status" value="1"/>
</dbReference>
<dbReference type="InterPro" id="IPR036719">
    <property type="entry name" value="Neuro-gated_channel_TM_sf"/>
</dbReference>
<dbReference type="CDD" id="cd18989">
    <property type="entry name" value="LGIC_ECD_cation"/>
    <property type="match status" value="1"/>
</dbReference>
<name>A0A8B8AE54_CRAVI</name>
<dbReference type="InterPro" id="IPR036734">
    <property type="entry name" value="Neur_chan_lig-bd_sf"/>
</dbReference>
<proteinExistence type="inferred from homology"/>
<dbReference type="FunFam" id="2.70.170.10:FF:000028">
    <property type="entry name" value="AcetylCholine Receptor"/>
    <property type="match status" value="1"/>
</dbReference>
<feature type="domain" description="Neurotransmitter-gated ion-channel ligand-binding" evidence="6">
    <location>
        <begin position="43"/>
        <end position="243"/>
    </location>
</feature>
<dbReference type="PRINTS" id="PR00252">
    <property type="entry name" value="NRIONCHANNEL"/>
</dbReference>
<feature type="domain" description="Neurotransmitter-gated ion-channel transmembrane" evidence="7">
    <location>
        <begin position="250"/>
        <end position="357"/>
    </location>
</feature>
<dbReference type="GO" id="GO:0016020">
    <property type="term" value="C:membrane"/>
    <property type="evidence" value="ECO:0007669"/>
    <property type="project" value="UniProtKB-SubCell"/>
</dbReference>
<dbReference type="Pfam" id="PF02931">
    <property type="entry name" value="Neur_chan_LBD"/>
    <property type="match status" value="1"/>
</dbReference>
<feature type="transmembrane region" description="Helical" evidence="5">
    <location>
        <begin position="303"/>
        <end position="323"/>
    </location>
</feature>
<dbReference type="KEGG" id="cvn:111101306"/>
<keyword evidence="5" id="KW-0407">Ion channel</keyword>
<dbReference type="Proteomes" id="UP000694844">
    <property type="component" value="Chromosome 6"/>
</dbReference>
<comment type="subcellular location">
    <subcellularLocation>
        <location evidence="1">Membrane</location>
        <topology evidence="1">Multi-pass membrane protein</topology>
    </subcellularLocation>
</comment>
<dbReference type="InterPro" id="IPR006202">
    <property type="entry name" value="Neur_chan_lig-bd"/>
</dbReference>
<evidence type="ECO:0000256" key="5">
    <source>
        <dbReference type="RuleBase" id="RU000687"/>
    </source>
</evidence>
<dbReference type="CDD" id="cd19051">
    <property type="entry name" value="LGIC_TM_cation"/>
    <property type="match status" value="1"/>
</dbReference>
<dbReference type="RefSeq" id="XP_022289460.1">
    <property type="nucleotide sequence ID" value="XM_022433752.1"/>
</dbReference>
<dbReference type="GO" id="GO:0004888">
    <property type="term" value="F:transmembrane signaling receptor activity"/>
    <property type="evidence" value="ECO:0007669"/>
    <property type="project" value="InterPro"/>
</dbReference>
<keyword evidence="4 5" id="KW-0472">Membrane</keyword>
<dbReference type="PROSITE" id="PS00236">
    <property type="entry name" value="NEUROTR_ION_CHANNEL"/>
    <property type="match status" value="1"/>
</dbReference>
<feature type="transmembrane region" description="Helical" evidence="5">
    <location>
        <begin position="244"/>
        <end position="267"/>
    </location>
</feature>
<evidence type="ECO:0000256" key="1">
    <source>
        <dbReference type="ARBA" id="ARBA00004141"/>
    </source>
</evidence>
<dbReference type="AlphaFoldDB" id="A0A8B8AE54"/>
<evidence type="ECO:0000256" key="2">
    <source>
        <dbReference type="ARBA" id="ARBA00022692"/>
    </source>
</evidence>
<dbReference type="GeneID" id="111101306"/>
<dbReference type="OrthoDB" id="6160691at2759"/>
<dbReference type="PANTHER" id="PTHR18945">
    <property type="entry name" value="NEUROTRANSMITTER GATED ION CHANNEL"/>
    <property type="match status" value="1"/>
</dbReference>
<protein>
    <submittedName>
        <fullName evidence="9">Neuronal acetylcholine receptor subunit beta-3-like</fullName>
    </submittedName>
</protein>
<gene>
    <name evidence="9" type="primary">LOC111101306</name>
</gene>
<feature type="transmembrane region" description="Helical" evidence="5">
    <location>
        <begin position="397"/>
        <end position="419"/>
    </location>
</feature>
<dbReference type="Gene3D" id="2.70.170.10">
    <property type="entry name" value="Neurotransmitter-gated ion-channel ligand-binding domain"/>
    <property type="match status" value="1"/>
</dbReference>
<keyword evidence="2 5" id="KW-0812">Transmembrane</keyword>
<evidence type="ECO:0000259" key="7">
    <source>
        <dbReference type="Pfam" id="PF02932"/>
    </source>
</evidence>
<evidence type="ECO:0000259" key="6">
    <source>
        <dbReference type="Pfam" id="PF02931"/>
    </source>
</evidence>
<feature type="transmembrane region" description="Helical" evidence="5">
    <location>
        <begin position="12"/>
        <end position="31"/>
    </location>
</feature>
<keyword evidence="3 5" id="KW-1133">Transmembrane helix</keyword>
<feature type="transmembrane region" description="Helical" evidence="5">
    <location>
        <begin position="144"/>
        <end position="163"/>
    </location>
</feature>
<dbReference type="InterPro" id="IPR006201">
    <property type="entry name" value="Neur_channel"/>
</dbReference>
<dbReference type="GO" id="GO:0005230">
    <property type="term" value="F:extracellular ligand-gated monoatomic ion channel activity"/>
    <property type="evidence" value="ECO:0007669"/>
    <property type="project" value="InterPro"/>
</dbReference>
<evidence type="ECO:0000256" key="3">
    <source>
        <dbReference type="ARBA" id="ARBA00022989"/>
    </source>
</evidence>
<accession>A0A8B8AE54</accession>
<dbReference type="InterPro" id="IPR018000">
    <property type="entry name" value="Neurotransmitter_ion_chnl_CS"/>
</dbReference>
<comment type="caution">
    <text evidence="5">Lacks conserved residue(s) required for the propagation of feature annotation.</text>
</comment>
<reference evidence="9" key="1">
    <citation type="submission" date="2025-08" db="UniProtKB">
        <authorList>
            <consortium name="RefSeq"/>
        </authorList>
    </citation>
    <scope>IDENTIFICATION</scope>
    <source>
        <tissue evidence="9">Whole sample</tissue>
    </source>
</reference>
<evidence type="ECO:0000256" key="4">
    <source>
        <dbReference type="ARBA" id="ARBA00023136"/>
    </source>
</evidence>
<organism evidence="8 9">
    <name type="scientific">Crassostrea virginica</name>
    <name type="common">Eastern oyster</name>
    <dbReference type="NCBI Taxonomy" id="6565"/>
    <lineage>
        <taxon>Eukaryota</taxon>
        <taxon>Metazoa</taxon>
        <taxon>Spiralia</taxon>
        <taxon>Lophotrochozoa</taxon>
        <taxon>Mollusca</taxon>
        <taxon>Bivalvia</taxon>
        <taxon>Autobranchia</taxon>
        <taxon>Pteriomorphia</taxon>
        <taxon>Ostreida</taxon>
        <taxon>Ostreoidea</taxon>
        <taxon>Ostreidae</taxon>
        <taxon>Crassostrea</taxon>
    </lineage>
</organism>
<evidence type="ECO:0000313" key="8">
    <source>
        <dbReference type="Proteomes" id="UP000694844"/>
    </source>
</evidence>
<dbReference type="Gene3D" id="1.20.58.390">
    <property type="entry name" value="Neurotransmitter-gated ion-channel transmembrane domain"/>
    <property type="match status" value="1"/>
</dbReference>
<evidence type="ECO:0000313" key="9">
    <source>
        <dbReference type="RefSeq" id="XP_022289460.1"/>
    </source>
</evidence>
<dbReference type="Pfam" id="PF02932">
    <property type="entry name" value="Neur_chan_memb"/>
    <property type="match status" value="1"/>
</dbReference>
<comment type="similarity">
    <text evidence="5">Belongs to the ligand-gated ion channel (TC 1.A.9) family.</text>
</comment>
<keyword evidence="5" id="KW-0813">Transport</keyword>
<keyword evidence="5" id="KW-0406">Ion transport</keyword>
<dbReference type="SUPFAM" id="SSF63712">
    <property type="entry name" value="Nicotinic receptor ligand binding domain-like"/>
    <property type="match status" value="1"/>
</dbReference>